<accession>A0A0A9HI52</accession>
<protein>
    <submittedName>
        <fullName evidence="1">Uncharacterized protein</fullName>
    </submittedName>
</protein>
<reference evidence="1" key="1">
    <citation type="submission" date="2014-09" db="EMBL/GenBank/DDBJ databases">
        <authorList>
            <person name="Magalhaes I.L.F."/>
            <person name="Oliveira U."/>
            <person name="Santos F.R."/>
            <person name="Vidigal T.H.D.A."/>
            <person name="Brescovit A.D."/>
            <person name="Santos A.J."/>
        </authorList>
    </citation>
    <scope>NUCLEOTIDE SEQUENCE</scope>
    <source>
        <tissue evidence="1">Shoot tissue taken approximately 20 cm above the soil surface</tissue>
    </source>
</reference>
<sequence length="46" mass="5414">MIDLWLSTVVVFNSFLFQPNATSIWYFSFQAWMQQGLNLVVERASQ</sequence>
<reference evidence="1" key="2">
    <citation type="journal article" date="2015" name="Data Brief">
        <title>Shoot transcriptome of the giant reed, Arundo donax.</title>
        <authorList>
            <person name="Barrero R.A."/>
            <person name="Guerrero F.D."/>
            <person name="Moolhuijzen P."/>
            <person name="Goolsby J.A."/>
            <person name="Tidwell J."/>
            <person name="Bellgard S.E."/>
            <person name="Bellgard M.I."/>
        </authorList>
    </citation>
    <scope>NUCLEOTIDE SEQUENCE</scope>
    <source>
        <tissue evidence="1">Shoot tissue taken approximately 20 cm above the soil surface</tissue>
    </source>
</reference>
<proteinExistence type="predicted"/>
<dbReference type="EMBL" id="GBRH01165338">
    <property type="protein sequence ID" value="JAE32558.1"/>
    <property type="molecule type" value="Transcribed_RNA"/>
</dbReference>
<evidence type="ECO:0000313" key="1">
    <source>
        <dbReference type="EMBL" id="JAE32558.1"/>
    </source>
</evidence>
<dbReference type="AlphaFoldDB" id="A0A0A9HI52"/>
<organism evidence="1">
    <name type="scientific">Arundo donax</name>
    <name type="common">Giant reed</name>
    <name type="synonym">Donax arundinaceus</name>
    <dbReference type="NCBI Taxonomy" id="35708"/>
    <lineage>
        <taxon>Eukaryota</taxon>
        <taxon>Viridiplantae</taxon>
        <taxon>Streptophyta</taxon>
        <taxon>Embryophyta</taxon>
        <taxon>Tracheophyta</taxon>
        <taxon>Spermatophyta</taxon>
        <taxon>Magnoliopsida</taxon>
        <taxon>Liliopsida</taxon>
        <taxon>Poales</taxon>
        <taxon>Poaceae</taxon>
        <taxon>PACMAD clade</taxon>
        <taxon>Arundinoideae</taxon>
        <taxon>Arundineae</taxon>
        <taxon>Arundo</taxon>
    </lineage>
</organism>
<name>A0A0A9HI52_ARUDO</name>